<gene>
    <name evidence="1" type="ORF">OWV82_019849</name>
</gene>
<evidence type="ECO:0000313" key="2">
    <source>
        <dbReference type="Proteomes" id="UP001164539"/>
    </source>
</evidence>
<protein>
    <submittedName>
        <fullName evidence="1">Zinc finger A20 and AN1 domain-containing stress-associated protein</fullName>
    </submittedName>
</protein>
<comment type="caution">
    <text evidence="1">The sequence shown here is derived from an EMBL/GenBank/DDBJ whole genome shotgun (WGS) entry which is preliminary data.</text>
</comment>
<accession>A0ACC1X3Y5</accession>
<sequence>MGCGFHRTKESKNMCSKCYKDFHKSSPPDSSLGNPPNPSVVLVDSCPTPQPTASISETSTTVTSGSATANPSRAKNRCQNCNKKVGLTGFKCRCGMHRYPKEHSCAFDFKKIDREILVENNPLIKPDILVDRI</sequence>
<dbReference type="EMBL" id="CM051404">
    <property type="protein sequence ID" value="KAJ4706165.1"/>
    <property type="molecule type" value="Genomic_DNA"/>
</dbReference>
<organism evidence="1 2">
    <name type="scientific">Melia azedarach</name>
    <name type="common">Chinaberry tree</name>
    <dbReference type="NCBI Taxonomy" id="155640"/>
    <lineage>
        <taxon>Eukaryota</taxon>
        <taxon>Viridiplantae</taxon>
        <taxon>Streptophyta</taxon>
        <taxon>Embryophyta</taxon>
        <taxon>Tracheophyta</taxon>
        <taxon>Spermatophyta</taxon>
        <taxon>Magnoliopsida</taxon>
        <taxon>eudicotyledons</taxon>
        <taxon>Gunneridae</taxon>
        <taxon>Pentapetalae</taxon>
        <taxon>rosids</taxon>
        <taxon>malvids</taxon>
        <taxon>Sapindales</taxon>
        <taxon>Meliaceae</taxon>
        <taxon>Melia</taxon>
    </lineage>
</organism>
<reference evidence="1 2" key="1">
    <citation type="journal article" date="2023" name="Science">
        <title>Complex scaffold remodeling in plant triterpene biosynthesis.</title>
        <authorList>
            <person name="De La Pena R."/>
            <person name="Hodgson H."/>
            <person name="Liu J.C."/>
            <person name="Stephenson M.J."/>
            <person name="Martin A.C."/>
            <person name="Owen C."/>
            <person name="Harkess A."/>
            <person name="Leebens-Mack J."/>
            <person name="Jimenez L.E."/>
            <person name="Osbourn A."/>
            <person name="Sattely E.S."/>
        </authorList>
    </citation>
    <scope>NUCLEOTIDE SEQUENCE [LARGE SCALE GENOMIC DNA]</scope>
    <source>
        <strain evidence="2">cv. JPN11</strain>
        <tissue evidence="1">Leaf</tissue>
    </source>
</reference>
<dbReference type="Proteomes" id="UP001164539">
    <property type="component" value="Chromosome 11"/>
</dbReference>
<keyword evidence="2" id="KW-1185">Reference proteome</keyword>
<evidence type="ECO:0000313" key="1">
    <source>
        <dbReference type="EMBL" id="KAJ4706165.1"/>
    </source>
</evidence>
<proteinExistence type="predicted"/>
<name>A0ACC1X3Y5_MELAZ</name>